<dbReference type="SUPFAM" id="SSF53756">
    <property type="entry name" value="UDP-Glycosyltransferase/glycogen phosphorylase"/>
    <property type="match status" value="1"/>
</dbReference>
<comment type="caution">
    <text evidence="2">The sequence shown here is derived from an EMBL/GenBank/DDBJ whole genome shotgun (WGS) entry which is preliminary data.</text>
</comment>
<accession>A0A1F6EJQ2</accession>
<name>A0A1F6EJQ2_9BACT</name>
<dbReference type="AlphaFoldDB" id="A0A1F6EJQ2"/>
<organism evidence="2 3">
    <name type="scientific">Candidatus Kaiserbacteria bacterium RIFCSPLOWO2_01_FULL_54_20</name>
    <dbReference type="NCBI Taxonomy" id="1798513"/>
    <lineage>
        <taxon>Bacteria</taxon>
        <taxon>Candidatus Kaiseribacteriota</taxon>
    </lineage>
</organism>
<dbReference type="STRING" id="1798513.A3A40_02495"/>
<dbReference type="PANTHER" id="PTHR12526">
    <property type="entry name" value="GLYCOSYLTRANSFERASE"/>
    <property type="match status" value="1"/>
</dbReference>
<sequence>MRLLICTQAVDRNDPALGFFHQWLQEFARHFERIHVVCLKEGEHALPANVFVHSLGKEKGRSLIKYTFYFYSYIWSFRKDYDAVFVHMNQEYVLLAFKLWWVLRKRIVLWRNHKNGSLLTLIAAFLSHTVCHTSPVAYVAGFRNAVRMPIGIDTDVFKPNGNADPSSILFLGRLDPVKRPEMLLQALEILMKKGVVFTADIVGDPTPGREAFARELKERYSSMPNVAFKPAIRNDRAVVAYISHGTYVNLTPSGSFDKTIGEAMACGCVVVAANDVLRGVLPEELLVDPESAQSVARGIEEALGMDEASREHLRARAREYVEREHSLSLLASKLAALYKS</sequence>
<evidence type="ECO:0000313" key="2">
    <source>
        <dbReference type="EMBL" id="OGG73856.1"/>
    </source>
</evidence>
<proteinExistence type="predicted"/>
<dbReference type="GO" id="GO:0016757">
    <property type="term" value="F:glycosyltransferase activity"/>
    <property type="evidence" value="ECO:0007669"/>
    <property type="project" value="InterPro"/>
</dbReference>
<dbReference type="CDD" id="cd03801">
    <property type="entry name" value="GT4_PimA-like"/>
    <property type="match status" value="1"/>
</dbReference>
<feature type="domain" description="Glycosyl transferase family 1" evidence="1">
    <location>
        <begin position="154"/>
        <end position="319"/>
    </location>
</feature>
<dbReference type="EMBL" id="MFMA01000027">
    <property type="protein sequence ID" value="OGG73856.1"/>
    <property type="molecule type" value="Genomic_DNA"/>
</dbReference>
<evidence type="ECO:0000259" key="1">
    <source>
        <dbReference type="Pfam" id="PF00534"/>
    </source>
</evidence>
<dbReference type="InterPro" id="IPR001296">
    <property type="entry name" value="Glyco_trans_1"/>
</dbReference>
<reference evidence="2 3" key="1">
    <citation type="journal article" date="2016" name="Nat. Commun.">
        <title>Thousands of microbial genomes shed light on interconnected biogeochemical processes in an aquifer system.</title>
        <authorList>
            <person name="Anantharaman K."/>
            <person name="Brown C.T."/>
            <person name="Hug L.A."/>
            <person name="Sharon I."/>
            <person name="Castelle C.J."/>
            <person name="Probst A.J."/>
            <person name="Thomas B.C."/>
            <person name="Singh A."/>
            <person name="Wilkins M.J."/>
            <person name="Karaoz U."/>
            <person name="Brodie E.L."/>
            <person name="Williams K.H."/>
            <person name="Hubbard S.S."/>
            <person name="Banfield J.F."/>
        </authorList>
    </citation>
    <scope>NUCLEOTIDE SEQUENCE [LARGE SCALE GENOMIC DNA]</scope>
</reference>
<dbReference type="Pfam" id="PF00534">
    <property type="entry name" value="Glycos_transf_1"/>
    <property type="match status" value="1"/>
</dbReference>
<dbReference type="Proteomes" id="UP000178427">
    <property type="component" value="Unassembled WGS sequence"/>
</dbReference>
<dbReference type="Gene3D" id="3.40.50.2000">
    <property type="entry name" value="Glycogen Phosphorylase B"/>
    <property type="match status" value="2"/>
</dbReference>
<gene>
    <name evidence="2" type="ORF">A3A40_02495</name>
</gene>
<evidence type="ECO:0000313" key="3">
    <source>
        <dbReference type="Proteomes" id="UP000178427"/>
    </source>
</evidence>
<protein>
    <recommendedName>
        <fullName evidence="1">Glycosyl transferase family 1 domain-containing protein</fullName>
    </recommendedName>
</protein>